<gene>
    <name evidence="1" type="ORF">NC99_05650</name>
</gene>
<name>A0A0L8VDZ3_9BACT</name>
<proteinExistence type="predicted"/>
<organism evidence="1 2">
    <name type="scientific">Sunxiuqinia dokdonensis</name>
    <dbReference type="NCBI Taxonomy" id="1409788"/>
    <lineage>
        <taxon>Bacteria</taxon>
        <taxon>Pseudomonadati</taxon>
        <taxon>Bacteroidota</taxon>
        <taxon>Bacteroidia</taxon>
        <taxon>Marinilabiliales</taxon>
        <taxon>Prolixibacteraceae</taxon>
        <taxon>Sunxiuqinia</taxon>
    </lineage>
</organism>
<dbReference type="AlphaFoldDB" id="A0A0L8VDZ3"/>
<reference evidence="2" key="1">
    <citation type="submission" date="2015-07" db="EMBL/GenBank/DDBJ databases">
        <title>Genome sequencing of Sunxiuqinia dokdonensis strain SK.</title>
        <authorList>
            <person name="Ahn S."/>
            <person name="Kim B.-C."/>
        </authorList>
    </citation>
    <scope>NUCLEOTIDE SEQUENCE [LARGE SCALE GENOMIC DNA]</scope>
    <source>
        <strain evidence="2">SK</strain>
    </source>
</reference>
<comment type="caution">
    <text evidence="1">The sequence shown here is derived from an EMBL/GenBank/DDBJ whole genome shotgun (WGS) entry which is preliminary data.</text>
</comment>
<dbReference type="Proteomes" id="UP000036958">
    <property type="component" value="Unassembled WGS sequence"/>
</dbReference>
<evidence type="ECO:0000313" key="2">
    <source>
        <dbReference type="Proteomes" id="UP000036958"/>
    </source>
</evidence>
<keyword evidence="2" id="KW-1185">Reference proteome</keyword>
<evidence type="ECO:0000313" key="1">
    <source>
        <dbReference type="EMBL" id="KOH46588.1"/>
    </source>
</evidence>
<dbReference type="EMBL" id="LGIA01000024">
    <property type="protein sequence ID" value="KOH46588.1"/>
    <property type="molecule type" value="Genomic_DNA"/>
</dbReference>
<accession>A0A0L8VDZ3</accession>
<protein>
    <submittedName>
        <fullName evidence="1">Uncharacterized protein</fullName>
    </submittedName>
</protein>
<sequence length="37" mass="4138">MPDFGVVRRGKLSKFGSPDLSWSVRTFTEVKPSPIQS</sequence>